<dbReference type="PANTHER" id="PTHR43649">
    <property type="entry name" value="ARABINOSE-BINDING PROTEIN-RELATED"/>
    <property type="match status" value="1"/>
</dbReference>
<dbReference type="PROSITE" id="PS51257">
    <property type="entry name" value="PROKAR_LIPOPROTEIN"/>
    <property type="match status" value="1"/>
</dbReference>
<proteinExistence type="predicted"/>
<gene>
    <name evidence="2" type="ORF">ERS852444_00530</name>
</gene>
<reference evidence="2 3" key="1">
    <citation type="submission" date="2015-09" db="EMBL/GenBank/DDBJ databases">
        <authorList>
            <consortium name="Pathogen Informatics"/>
        </authorList>
    </citation>
    <scope>NUCLEOTIDE SEQUENCE [LARGE SCALE GENOMIC DNA]</scope>
    <source>
        <strain evidence="2 3">2789STDY5608887</strain>
    </source>
</reference>
<evidence type="ECO:0000313" key="2">
    <source>
        <dbReference type="EMBL" id="CUM80046.1"/>
    </source>
</evidence>
<accession>A0A173RQM8</accession>
<feature type="signal peptide" evidence="1">
    <location>
        <begin position="1"/>
        <end position="20"/>
    </location>
</feature>
<sequence length="466" mass="51495">MNWKKVVSVLLVSAMTLSMAACGDTASTSDNAAAGTETKGSTANASSDEKLVVWTLSNDLIDFGKRFQEQTGVEVDTVVIEPADYPTKVQTALLAGEKEPDIIVGEPKMLEDFFDAGFFEDLNQAPYNAQDYADQIVDYVWQVGQDDDGIQRAISYQITPAGIYYRRDIAKEVFGTDDPDEVGKLFKDYPTILETAQTLKDAGYRIFSSDAEMNVFSGDSAWVVDGTLNVDQSRIDYMDLCVDLYQNDLTAYASQWSTPWYQAMAGEVPILTADIQSNADDSVNVWDADQFAEATKGLDTTTVFAFGLPSWGVLTMRDNVGETSGLWGVCSGPAAGFDGGTYIGISSQSERKDTAWEFVKFCTLNEDTANWWIEYSQGDTVSLKSALDKHKDDENQIYGGEKLYQFWLDQAQYIDTSKVTRYDKGIGDAWGNAISSVKTGEKTKDEAISDFYDTIEATYPEITVNR</sequence>
<evidence type="ECO:0000256" key="1">
    <source>
        <dbReference type="SAM" id="SignalP"/>
    </source>
</evidence>
<dbReference type="Gene3D" id="3.40.190.10">
    <property type="entry name" value="Periplasmic binding protein-like II"/>
    <property type="match status" value="1"/>
</dbReference>
<dbReference type="SUPFAM" id="SSF53850">
    <property type="entry name" value="Periplasmic binding protein-like II"/>
    <property type="match status" value="1"/>
</dbReference>
<dbReference type="Proteomes" id="UP000095453">
    <property type="component" value="Unassembled WGS sequence"/>
</dbReference>
<dbReference type="RefSeq" id="WP_021922080.1">
    <property type="nucleotide sequence ID" value="NZ_CATWND010000009.1"/>
</dbReference>
<protein>
    <submittedName>
        <fullName evidence="2">Maltose ABC transporter periplasmic protein</fullName>
    </submittedName>
</protein>
<dbReference type="PANTHER" id="PTHR43649:SF12">
    <property type="entry name" value="DIACETYLCHITOBIOSE BINDING PROTEIN DASA"/>
    <property type="match status" value="1"/>
</dbReference>
<organism evidence="2 3">
    <name type="scientific">Roseburia inulinivorans</name>
    <dbReference type="NCBI Taxonomy" id="360807"/>
    <lineage>
        <taxon>Bacteria</taxon>
        <taxon>Bacillati</taxon>
        <taxon>Bacillota</taxon>
        <taxon>Clostridia</taxon>
        <taxon>Lachnospirales</taxon>
        <taxon>Lachnospiraceae</taxon>
        <taxon>Roseburia</taxon>
    </lineage>
</organism>
<dbReference type="Pfam" id="PF13416">
    <property type="entry name" value="SBP_bac_8"/>
    <property type="match status" value="1"/>
</dbReference>
<dbReference type="EMBL" id="CYXX01000003">
    <property type="protein sequence ID" value="CUM80046.1"/>
    <property type="molecule type" value="Genomic_DNA"/>
</dbReference>
<evidence type="ECO:0000313" key="3">
    <source>
        <dbReference type="Proteomes" id="UP000095453"/>
    </source>
</evidence>
<dbReference type="AlphaFoldDB" id="A0A173RQM8"/>
<keyword evidence="1" id="KW-0732">Signal</keyword>
<dbReference type="InterPro" id="IPR050490">
    <property type="entry name" value="Bact_solute-bd_prot1"/>
</dbReference>
<dbReference type="InterPro" id="IPR006059">
    <property type="entry name" value="SBP"/>
</dbReference>
<name>A0A173RQM8_9FIRM</name>
<feature type="chain" id="PRO_5008010973" evidence="1">
    <location>
        <begin position="21"/>
        <end position="466"/>
    </location>
</feature>